<organism evidence="1">
    <name type="scientific">African swine fever virus</name>
    <name type="common">ASFV</name>
    <dbReference type="NCBI Taxonomy" id="10497"/>
    <lineage>
        <taxon>Viruses</taxon>
        <taxon>Varidnaviria</taxon>
        <taxon>Bamfordvirae</taxon>
        <taxon>Nucleocytoviricota</taxon>
        <taxon>Pokkesviricetes</taxon>
        <taxon>Asfuvirales</taxon>
        <taxon>Asfarviridae</taxon>
        <taxon>Asfivirus</taxon>
        <taxon>Asfivirus haemorrhagiae</taxon>
    </lineage>
</organism>
<organismHost>
    <name type="scientific">Sus scrofa</name>
    <name type="common">Pig</name>
    <dbReference type="NCBI Taxonomy" id="9823"/>
</organismHost>
<evidence type="ECO:0000313" key="1">
    <source>
        <dbReference type="EMBL" id="QGM12772.1"/>
    </source>
</evidence>
<organismHost>
    <name type="scientific">Ornithodoros moubata</name>
    <name type="common">Soft tick</name>
    <name type="synonym">Argasid tick</name>
    <dbReference type="NCBI Taxonomy" id="6938"/>
</organismHost>
<name>A0A649YJL7_ASF</name>
<protein>
    <submittedName>
        <fullName evidence="1">PI215L</fullName>
    </submittedName>
</protein>
<organismHost>
    <name type="scientific">Phacochoerus africanus</name>
    <name type="common">Warthog</name>
    <dbReference type="NCBI Taxonomy" id="41426"/>
</organismHost>
<reference evidence="1" key="1">
    <citation type="submission" date="2019-08" db="EMBL/GenBank/DDBJ databases">
        <authorList>
            <person name="Ndlovu S.S."/>
        </authorList>
    </citation>
    <scope>NUCLEOTIDE SEQUENCE [LARGE SCALE GENOMIC DNA]</scope>
    <source>
        <strain evidence="1">LIV_5_40</strain>
    </source>
</reference>
<sequence>MLYVSSSISSHSSSYASLGIGGTLDAAFLQYSMSSGVHSSTVFLSVLLSSMGYVSKSSLYTSLRYLLPASTFAGESGFGSLCSAITLRRMVSIFCAGDQVIPCSSALSPCTIQIHTFPSEYILRCHISEVYVILGGAYGYSGGKATFALYTPPSYRVSGGPLTITSHSVILFSFTAILQFSEGFSIRCLYSAITNLETMVI</sequence>
<organismHost>
    <name type="scientific">Phacochoerus aethiopicus</name>
    <name type="common">Warthog</name>
    <dbReference type="NCBI Taxonomy" id="85517"/>
</organismHost>
<proteinExistence type="predicted"/>
<accession>A0A649YJL7</accession>
<gene>
    <name evidence="1" type="primary">I215L</name>
</gene>
<organismHost>
    <name type="scientific">Ornithodoros</name>
    <name type="common">relapsing fever ticks</name>
    <dbReference type="NCBI Taxonomy" id="6937"/>
</organismHost>
<organismHost>
    <name type="scientific">Potamochoerus larvatus</name>
    <name type="common">Bushpig</name>
    <dbReference type="NCBI Taxonomy" id="273792"/>
</organismHost>
<dbReference type="EMBL" id="MN318203">
    <property type="protein sequence ID" value="QGM12772.1"/>
    <property type="molecule type" value="Genomic_DNA"/>
</dbReference>